<dbReference type="Pfam" id="PF08433">
    <property type="entry name" value="KTI12"/>
    <property type="match status" value="1"/>
</dbReference>
<keyword evidence="1" id="KW-0547">Nucleotide-binding</keyword>
<protein>
    <submittedName>
        <fullName evidence="5">Chromatin associated protein KTI12</fullName>
    </submittedName>
</protein>
<reference evidence="5 6" key="1">
    <citation type="journal article" date="2019" name="Nat. Ecol. Evol.">
        <title>Megaphylogeny resolves global patterns of mushroom evolution.</title>
        <authorList>
            <person name="Varga T."/>
            <person name="Krizsan K."/>
            <person name="Foldi C."/>
            <person name="Dima B."/>
            <person name="Sanchez-Garcia M."/>
            <person name="Sanchez-Ramirez S."/>
            <person name="Szollosi G.J."/>
            <person name="Szarkandi J.G."/>
            <person name="Papp V."/>
            <person name="Albert L."/>
            <person name="Andreopoulos W."/>
            <person name="Angelini C."/>
            <person name="Antonin V."/>
            <person name="Barry K.W."/>
            <person name="Bougher N.L."/>
            <person name="Buchanan P."/>
            <person name="Buyck B."/>
            <person name="Bense V."/>
            <person name="Catcheside P."/>
            <person name="Chovatia M."/>
            <person name="Cooper J."/>
            <person name="Damon W."/>
            <person name="Desjardin D."/>
            <person name="Finy P."/>
            <person name="Geml J."/>
            <person name="Haridas S."/>
            <person name="Hughes K."/>
            <person name="Justo A."/>
            <person name="Karasinski D."/>
            <person name="Kautmanova I."/>
            <person name="Kiss B."/>
            <person name="Kocsube S."/>
            <person name="Kotiranta H."/>
            <person name="LaButti K.M."/>
            <person name="Lechner B.E."/>
            <person name="Liimatainen K."/>
            <person name="Lipzen A."/>
            <person name="Lukacs Z."/>
            <person name="Mihaltcheva S."/>
            <person name="Morgado L.N."/>
            <person name="Niskanen T."/>
            <person name="Noordeloos M.E."/>
            <person name="Ohm R.A."/>
            <person name="Ortiz-Santana B."/>
            <person name="Ovrebo C."/>
            <person name="Racz N."/>
            <person name="Riley R."/>
            <person name="Savchenko A."/>
            <person name="Shiryaev A."/>
            <person name="Soop K."/>
            <person name="Spirin V."/>
            <person name="Szebenyi C."/>
            <person name="Tomsovsky M."/>
            <person name="Tulloss R.E."/>
            <person name="Uehling J."/>
            <person name="Grigoriev I.V."/>
            <person name="Vagvolgyi C."/>
            <person name="Papp T."/>
            <person name="Martin F.M."/>
            <person name="Miettinen O."/>
            <person name="Hibbett D.S."/>
            <person name="Nagy L.G."/>
        </authorList>
    </citation>
    <scope>NUCLEOTIDE SEQUENCE [LARGE SCALE GENOMIC DNA]</scope>
    <source>
        <strain evidence="5 6">CBS 309.79</strain>
    </source>
</reference>
<evidence type="ECO:0000256" key="2">
    <source>
        <dbReference type="ARBA" id="ARBA00022840"/>
    </source>
</evidence>
<dbReference type="OrthoDB" id="9972657at2759"/>
<dbReference type="Gene3D" id="3.40.50.300">
    <property type="entry name" value="P-loop containing nucleotide triphosphate hydrolases"/>
    <property type="match status" value="1"/>
</dbReference>
<keyword evidence="6" id="KW-1185">Reference proteome</keyword>
<dbReference type="STRING" id="1884261.A0A5C3QL77"/>
<proteinExistence type="inferred from homology"/>
<keyword evidence="2" id="KW-0067">ATP-binding</keyword>
<feature type="region of interest" description="Disordered" evidence="4">
    <location>
        <begin position="35"/>
        <end position="59"/>
    </location>
</feature>
<dbReference type="PANTHER" id="PTHR12435">
    <property type="match status" value="1"/>
</dbReference>
<dbReference type="InterPro" id="IPR013641">
    <property type="entry name" value="KTI12/PSTK"/>
</dbReference>
<dbReference type="AlphaFoldDB" id="A0A5C3QL77"/>
<evidence type="ECO:0000256" key="3">
    <source>
        <dbReference type="ARBA" id="ARBA00025768"/>
    </source>
</evidence>
<evidence type="ECO:0000256" key="4">
    <source>
        <dbReference type="SAM" id="MobiDB-lite"/>
    </source>
</evidence>
<evidence type="ECO:0000313" key="5">
    <source>
        <dbReference type="EMBL" id="TFL02522.1"/>
    </source>
</evidence>
<evidence type="ECO:0000313" key="6">
    <source>
        <dbReference type="Proteomes" id="UP000305067"/>
    </source>
</evidence>
<feature type="compositionally biased region" description="Low complexity" evidence="4">
    <location>
        <begin position="35"/>
        <end position="58"/>
    </location>
</feature>
<dbReference type="EMBL" id="ML178822">
    <property type="protein sequence ID" value="TFL02522.1"/>
    <property type="molecule type" value="Genomic_DNA"/>
</dbReference>
<accession>A0A5C3QL77</accession>
<gene>
    <name evidence="5" type="ORF">BDV98DRAFT_430911</name>
</gene>
<name>A0A5C3QL77_9AGAR</name>
<dbReference type="Proteomes" id="UP000305067">
    <property type="component" value="Unassembled WGS sequence"/>
</dbReference>
<dbReference type="SUPFAM" id="SSF52540">
    <property type="entry name" value="P-loop containing nucleoside triphosphate hydrolases"/>
    <property type="match status" value="1"/>
</dbReference>
<sequence>MALITICGYPCSGKSTRAEQIRTFLQSKLGIPDAVSAPPAAESSATSSPSAPSNAPTPQLQVFTVSDDSLNLPRSVYNESRSEKPARGALLSAMQRHANAGTVLIVDAPNYIKGFRYQMYCIARELRLRVCTVYVIATPDVCKERNDARIQSGAATAYTPETLDNLIMRFEEPSSMVRWDSPLISMLWTDEGIPGQQVWDAVTKGDVKPPNAGTQAVPKAPSSALHTLEHTTSALVSSILSEQSAAGGSFTSSSSTSIPVTPTLTVRLALPQRALTLSELQRLKRQFVTVHKKAITLGTVEKGEVDWGEEAVAGKFGRYLEENLKQ</sequence>
<dbReference type="InterPro" id="IPR027417">
    <property type="entry name" value="P-loop_NTPase"/>
</dbReference>
<evidence type="ECO:0000256" key="1">
    <source>
        <dbReference type="ARBA" id="ARBA00022741"/>
    </source>
</evidence>
<comment type="similarity">
    <text evidence="3">Belongs to the KTI12 family.</text>
</comment>
<organism evidence="5 6">
    <name type="scientific">Pterulicium gracile</name>
    <dbReference type="NCBI Taxonomy" id="1884261"/>
    <lineage>
        <taxon>Eukaryota</taxon>
        <taxon>Fungi</taxon>
        <taxon>Dikarya</taxon>
        <taxon>Basidiomycota</taxon>
        <taxon>Agaricomycotina</taxon>
        <taxon>Agaricomycetes</taxon>
        <taxon>Agaricomycetidae</taxon>
        <taxon>Agaricales</taxon>
        <taxon>Pleurotineae</taxon>
        <taxon>Pterulaceae</taxon>
        <taxon>Pterulicium</taxon>
    </lineage>
</organism>
<dbReference type="GO" id="GO:0005524">
    <property type="term" value="F:ATP binding"/>
    <property type="evidence" value="ECO:0007669"/>
    <property type="project" value="UniProtKB-KW"/>
</dbReference>